<proteinExistence type="predicted"/>
<dbReference type="EMBL" id="LS974623">
    <property type="protein sequence ID" value="CAG7902434.1"/>
    <property type="molecule type" value="Genomic_DNA"/>
</dbReference>
<dbReference type="Gramene" id="A07p20780.2_BraZ1">
    <property type="protein sequence ID" value="A07p20780.2_BraZ1.CDS.1"/>
    <property type="gene ID" value="A07g20780.2_BraZ1"/>
</dbReference>
<dbReference type="AlphaFoldDB" id="A0A8D9HRR9"/>
<dbReference type="Proteomes" id="UP000694005">
    <property type="component" value="Chromosome A07"/>
</dbReference>
<sequence length="112" mass="12136">SIFRLNRCFSFSSSFLPSSSAGVLRAAMVQIRYRSRVSLLQVQISGMSALEDGVFLLCGPVSLSSGETLTGKGVFCLIAYWLEGWSVVVQSNWSVFGVLRLHRGGVSRRGSG</sequence>
<organism evidence="1 2">
    <name type="scientific">Brassica campestris</name>
    <name type="common">Field mustard</name>
    <dbReference type="NCBI Taxonomy" id="3711"/>
    <lineage>
        <taxon>Eukaryota</taxon>
        <taxon>Viridiplantae</taxon>
        <taxon>Streptophyta</taxon>
        <taxon>Embryophyta</taxon>
        <taxon>Tracheophyta</taxon>
        <taxon>Spermatophyta</taxon>
        <taxon>Magnoliopsida</taxon>
        <taxon>eudicotyledons</taxon>
        <taxon>Gunneridae</taxon>
        <taxon>Pentapetalae</taxon>
        <taxon>rosids</taxon>
        <taxon>malvids</taxon>
        <taxon>Brassicales</taxon>
        <taxon>Brassicaceae</taxon>
        <taxon>Brassiceae</taxon>
        <taxon>Brassica</taxon>
    </lineage>
</organism>
<feature type="non-terminal residue" evidence="1">
    <location>
        <position position="1"/>
    </location>
</feature>
<evidence type="ECO:0000313" key="2">
    <source>
        <dbReference type="Proteomes" id="UP000694005"/>
    </source>
</evidence>
<reference evidence="1 2" key="1">
    <citation type="submission" date="2021-07" db="EMBL/GenBank/DDBJ databases">
        <authorList>
            <consortium name="Genoscope - CEA"/>
            <person name="William W."/>
        </authorList>
    </citation>
    <scope>NUCLEOTIDE SEQUENCE [LARGE SCALE GENOMIC DNA]</scope>
</reference>
<accession>A0A8D9HRR9</accession>
<evidence type="ECO:0000313" key="1">
    <source>
        <dbReference type="EMBL" id="CAG7902434.1"/>
    </source>
</evidence>
<name>A0A8D9HRR9_BRACM</name>
<gene>
    <name evidence="1" type="ORF">BRAPAZ1V2_A07P20780.2</name>
</gene>
<protein>
    <submittedName>
        <fullName evidence="1">Uncharacterized protein</fullName>
    </submittedName>
</protein>